<dbReference type="Proteomes" id="UP000307440">
    <property type="component" value="Unassembled WGS sequence"/>
</dbReference>
<dbReference type="AlphaFoldDB" id="A0A5C3LB48"/>
<evidence type="ECO:0000313" key="2">
    <source>
        <dbReference type="EMBL" id="TFK30077.1"/>
    </source>
</evidence>
<name>A0A5C3LB48_COPMA</name>
<organism evidence="2 3">
    <name type="scientific">Coprinopsis marcescibilis</name>
    <name type="common">Agaric fungus</name>
    <name type="synonym">Psathyrella marcescibilis</name>
    <dbReference type="NCBI Taxonomy" id="230819"/>
    <lineage>
        <taxon>Eukaryota</taxon>
        <taxon>Fungi</taxon>
        <taxon>Dikarya</taxon>
        <taxon>Basidiomycota</taxon>
        <taxon>Agaricomycotina</taxon>
        <taxon>Agaricomycetes</taxon>
        <taxon>Agaricomycetidae</taxon>
        <taxon>Agaricales</taxon>
        <taxon>Agaricineae</taxon>
        <taxon>Psathyrellaceae</taxon>
        <taxon>Coprinopsis</taxon>
    </lineage>
</organism>
<sequence length="113" mass="13124">MSLTFFFTFILLGQWLAKAQAQNCPSWIRTSPECNRGGAGQGTGAQRPYWDWPTSQYQNGCICSSVYYSLVEACVTCRRDHQIVDFYQWLYNCDRRWTRNGSIDYSEEIGPVR</sequence>
<dbReference type="EMBL" id="ML210147">
    <property type="protein sequence ID" value="TFK30077.1"/>
    <property type="molecule type" value="Genomic_DNA"/>
</dbReference>
<evidence type="ECO:0000256" key="1">
    <source>
        <dbReference type="SAM" id="SignalP"/>
    </source>
</evidence>
<protein>
    <recommendedName>
        <fullName evidence="4">Secreted protein</fullName>
    </recommendedName>
</protein>
<evidence type="ECO:0000313" key="3">
    <source>
        <dbReference type="Proteomes" id="UP000307440"/>
    </source>
</evidence>
<reference evidence="2 3" key="1">
    <citation type="journal article" date="2019" name="Nat. Ecol. Evol.">
        <title>Megaphylogeny resolves global patterns of mushroom evolution.</title>
        <authorList>
            <person name="Varga T."/>
            <person name="Krizsan K."/>
            <person name="Foldi C."/>
            <person name="Dima B."/>
            <person name="Sanchez-Garcia M."/>
            <person name="Sanchez-Ramirez S."/>
            <person name="Szollosi G.J."/>
            <person name="Szarkandi J.G."/>
            <person name="Papp V."/>
            <person name="Albert L."/>
            <person name="Andreopoulos W."/>
            <person name="Angelini C."/>
            <person name="Antonin V."/>
            <person name="Barry K.W."/>
            <person name="Bougher N.L."/>
            <person name="Buchanan P."/>
            <person name="Buyck B."/>
            <person name="Bense V."/>
            <person name="Catcheside P."/>
            <person name="Chovatia M."/>
            <person name="Cooper J."/>
            <person name="Damon W."/>
            <person name="Desjardin D."/>
            <person name="Finy P."/>
            <person name="Geml J."/>
            <person name="Haridas S."/>
            <person name="Hughes K."/>
            <person name="Justo A."/>
            <person name="Karasinski D."/>
            <person name="Kautmanova I."/>
            <person name="Kiss B."/>
            <person name="Kocsube S."/>
            <person name="Kotiranta H."/>
            <person name="LaButti K.M."/>
            <person name="Lechner B.E."/>
            <person name="Liimatainen K."/>
            <person name="Lipzen A."/>
            <person name="Lukacs Z."/>
            <person name="Mihaltcheva S."/>
            <person name="Morgado L.N."/>
            <person name="Niskanen T."/>
            <person name="Noordeloos M.E."/>
            <person name="Ohm R.A."/>
            <person name="Ortiz-Santana B."/>
            <person name="Ovrebo C."/>
            <person name="Racz N."/>
            <person name="Riley R."/>
            <person name="Savchenko A."/>
            <person name="Shiryaev A."/>
            <person name="Soop K."/>
            <person name="Spirin V."/>
            <person name="Szebenyi C."/>
            <person name="Tomsovsky M."/>
            <person name="Tulloss R.E."/>
            <person name="Uehling J."/>
            <person name="Grigoriev I.V."/>
            <person name="Vagvolgyi C."/>
            <person name="Papp T."/>
            <person name="Martin F.M."/>
            <person name="Miettinen O."/>
            <person name="Hibbett D.S."/>
            <person name="Nagy L.G."/>
        </authorList>
    </citation>
    <scope>NUCLEOTIDE SEQUENCE [LARGE SCALE GENOMIC DNA]</scope>
    <source>
        <strain evidence="2 3">CBS 121175</strain>
    </source>
</reference>
<proteinExistence type="predicted"/>
<keyword evidence="3" id="KW-1185">Reference proteome</keyword>
<gene>
    <name evidence="2" type="ORF">FA15DRAFT_197033</name>
</gene>
<feature type="signal peptide" evidence="1">
    <location>
        <begin position="1"/>
        <end position="21"/>
    </location>
</feature>
<evidence type="ECO:0008006" key="4">
    <source>
        <dbReference type="Google" id="ProtNLM"/>
    </source>
</evidence>
<accession>A0A5C3LB48</accession>
<keyword evidence="1" id="KW-0732">Signal</keyword>
<feature type="chain" id="PRO_5022935257" description="Secreted protein" evidence="1">
    <location>
        <begin position="22"/>
        <end position="113"/>
    </location>
</feature>